<evidence type="ECO:0000313" key="6">
    <source>
        <dbReference type="EMBL" id="MFK2854349.1"/>
    </source>
</evidence>
<accession>A0ABW8IJ69</accession>
<proteinExistence type="predicted"/>
<reference evidence="6 7" key="1">
    <citation type="submission" date="2020-10" db="EMBL/GenBank/DDBJ databases">
        <title>Phylogeny of dyella-like bacteria.</title>
        <authorList>
            <person name="Fu J."/>
        </authorList>
    </citation>
    <scope>NUCLEOTIDE SEQUENCE [LARGE SCALE GENOMIC DNA]</scope>
    <source>
        <strain evidence="6 7">DHG40</strain>
    </source>
</reference>
<evidence type="ECO:0000256" key="3">
    <source>
        <dbReference type="ARBA" id="ARBA00022729"/>
    </source>
</evidence>
<dbReference type="CDD" id="cd16325">
    <property type="entry name" value="LolA"/>
    <property type="match status" value="1"/>
</dbReference>
<evidence type="ECO:0000256" key="4">
    <source>
        <dbReference type="ARBA" id="ARBA00022927"/>
    </source>
</evidence>
<dbReference type="InterPro" id="IPR029046">
    <property type="entry name" value="LolA/LolB/LppX"/>
</dbReference>
<dbReference type="Proteomes" id="UP001620409">
    <property type="component" value="Unassembled WGS sequence"/>
</dbReference>
<gene>
    <name evidence="6" type="ORF">ISP18_07080</name>
</gene>
<keyword evidence="6" id="KW-0449">Lipoprotein</keyword>
<dbReference type="Pfam" id="PF19574">
    <property type="entry name" value="LolA_3"/>
    <property type="match status" value="1"/>
</dbReference>
<protein>
    <submittedName>
        <fullName evidence="6">Outer membrane lipoprotein carrier protein LolA</fullName>
    </submittedName>
</protein>
<evidence type="ECO:0000256" key="1">
    <source>
        <dbReference type="ARBA" id="ARBA00011245"/>
    </source>
</evidence>
<dbReference type="EMBL" id="JADIKI010000022">
    <property type="protein sequence ID" value="MFK2854349.1"/>
    <property type="molecule type" value="Genomic_DNA"/>
</dbReference>
<name>A0ABW8IJ69_9GAMM</name>
<evidence type="ECO:0000313" key="7">
    <source>
        <dbReference type="Proteomes" id="UP001620409"/>
    </source>
</evidence>
<comment type="subunit">
    <text evidence="1">Monomer.</text>
</comment>
<keyword evidence="4" id="KW-0653">Protein transport</keyword>
<organism evidence="6 7">
    <name type="scientific">Dyella humi</name>
    <dbReference type="NCBI Taxonomy" id="1770547"/>
    <lineage>
        <taxon>Bacteria</taxon>
        <taxon>Pseudomonadati</taxon>
        <taxon>Pseudomonadota</taxon>
        <taxon>Gammaproteobacteria</taxon>
        <taxon>Lysobacterales</taxon>
        <taxon>Rhodanobacteraceae</taxon>
        <taxon>Dyella</taxon>
    </lineage>
</organism>
<comment type="caution">
    <text evidence="6">The sequence shown here is derived from an EMBL/GenBank/DDBJ whole genome shotgun (WGS) entry which is preliminary data.</text>
</comment>
<feature type="region of interest" description="Disordered" evidence="5">
    <location>
        <begin position="18"/>
        <end position="50"/>
    </location>
</feature>
<sequence length="257" mass="28039">MGGVTACLTQDTAFAPPPACRGRLGGGEHLRGSSRQVLTPPQPSPASRGGSSFSARRFLLQLFALLLVCLNAHAQSTDLLHTILTQLSQHTAVRAAFTQQRQNPALTQPQTSSGQLLFVTGHGMLWQVQQPYQQTRALTGTRTMLIDADGRTQPMRSERGVSQISQMLQGMLSGQLDEVMRQFDVHADGSAAQWNLRFTPKQARVAQVLKDIQLDGGTYLQRIRIDMQDGTQTDIQMTDTRDAGPLSALEKHALGLP</sequence>
<evidence type="ECO:0000256" key="5">
    <source>
        <dbReference type="SAM" id="MobiDB-lite"/>
    </source>
</evidence>
<keyword evidence="3" id="KW-0732">Signal</keyword>
<evidence type="ECO:0000256" key="2">
    <source>
        <dbReference type="ARBA" id="ARBA00022448"/>
    </source>
</evidence>
<dbReference type="Gene3D" id="2.50.20.10">
    <property type="entry name" value="Lipoprotein localisation LolA/LolB/LppX"/>
    <property type="match status" value="1"/>
</dbReference>
<keyword evidence="7" id="KW-1185">Reference proteome</keyword>
<keyword evidence="2" id="KW-0813">Transport</keyword>
<dbReference type="InterPro" id="IPR004564">
    <property type="entry name" value="OM_lipoprot_carrier_LolA-like"/>
</dbReference>
<dbReference type="SUPFAM" id="SSF89392">
    <property type="entry name" value="Prokaryotic lipoproteins and lipoprotein localization factors"/>
    <property type="match status" value="1"/>
</dbReference>